<gene>
    <name evidence="2" type="primary">Nfu_g_1_014486</name>
</gene>
<reference evidence="2" key="2">
    <citation type="submission" date="2016-06" db="EMBL/GenBank/DDBJ databases">
        <title>The genome of a short-lived fish provides insights into sex chromosome evolution and the genetic control of aging.</title>
        <authorList>
            <person name="Reichwald K."/>
            <person name="Felder M."/>
            <person name="Petzold A."/>
            <person name="Koch P."/>
            <person name="Groth M."/>
            <person name="Platzer M."/>
        </authorList>
    </citation>
    <scope>NUCLEOTIDE SEQUENCE</scope>
    <source>
        <tissue evidence="2">Brain</tissue>
    </source>
</reference>
<evidence type="ECO:0000256" key="1">
    <source>
        <dbReference type="SAM" id="SignalP"/>
    </source>
</evidence>
<keyword evidence="1" id="KW-0732">Signal</keyword>
<organism evidence="2">
    <name type="scientific">Nothobranchius pienaari</name>
    <dbReference type="NCBI Taxonomy" id="704102"/>
    <lineage>
        <taxon>Eukaryota</taxon>
        <taxon>Metazoa</taxon>
        <taxon>Chordata</taxon>
        <taxon>Craniata</taxon>
        <taxon>Vertebrata</taxon>
        <taxon>Euteleostomi</taxon>
        <taxon>Actinopterygii</taxon>
        <taxon>Neopterygii</taxon>
        <taxon>Teleostei</taxon>
        <taxon>Neoteleostei</taxon>
        <taxon>Acanthomorphata</taxon>
        <taxon>Ovalentaria</taxon>
        <taxon>Atherinomorphae</taxon>
        <taxon>Cyprinodontiformes</taxon>
        <taxon>Nothobranchiidae</taxon>
        <taxon>Nothobranchius</taxon>
    </lineage>
</organism>
<feature type="non-terminal residue" evidence="2">
    <location>
        <position position="1"/>
    </location>
</feature>
<dbReference type="AlphaFoldDB" id="A0A1A8NVM0"/>
<protein>
    <submittedName>
        <fullName evidence="2">Uncharacterized protein</fullName>
    </submittedName>
</protein>
<evidence type="ECO:0000313" key="2">
    <source>
        <dbReference type="EMBL" id="SBR72787.1"/>
    </source>
</evidence>
<name>A0A1A8NVM0_9TELE</name>
<sequence>HVMAISLVAVFMSSLCLEKWFSRTHQITSPEPRPNAPNLEHCDITEIGVNASVFSCW</sequence>
<proteinExistence type="predicted"/>
<accession>A0A1A8NVM0</accession>
<dbReference type="EMBL" id="HAEG01004900">
    <property type="protein sequence ID" value="SBR72787.1"/>
    <property type="molecule type" value="Transcribed_RNA"/>
</dbReference>
<reference evidence="2" key="1">
    <citation type="submission" date="2016-05" db="EMBL/GenBank/DDBJ databases">
        <authorList>
            <person name="Lavstsen T."/>
            <person name="Jespersen J.S."/>
        </authorList>
    </citation>
    <scope>NUCLEOTIDE SEQUENCE</scope>
    <source>
        <tissue evidence="2">Brain</tissue>
    </source>
</reference>
<feature type="chain" id="PRO_5008375885" evidence="1">
    <location>
        <begin position="19"/>
        <end position="57"/>
    </location>
</feature>
<feature type="signal peptide" evidence="1">
    <location>
        <begin position="1"/>
        <end position="18"/>
    </location>
</feature>